<keyword evidence="3" id="KW-1185">Reference proteome</keyword>
<protein>
    <submittedName>
        <fullName evidence="2">Uncharacterized protein</fullName>
    </submittedName>
</protein>
<evidence type="ECO:0000313" key="3">
    <source>
        <dbReference type="Proteomes" id="UP000242450"/>
    </source>
</evidence>
<feature type="region of interest" description="Disordered" evidence="1">
    <location>
        <begin position="101"/>
        <end position="144"/>
    </location>
</feature>
<proteinExistence type="predicted"/>
<dbReference type="Proteomes" id="UP000242450">
    <property type="component" value="Chromosome 15"/>
</dbReference>
<gene>
    <name evidence="2" type="ORF">Celaphus_00008628</name>
</gene>
<comment type="caution">
    <text evidence="2">The sequence shown here is derived from an EMBL/GenBank/DDBJ whole genome shotgun (WGS) entry which is preliminary data.</text>
</comment>
<feature type="region of interest" description="Disordered" evidence="1">
    <location>
        <begin position="31"/>
        <end position="62"/>
    </location>
</feature>
<name>A0A212CP43_CEREH</name>
<sequence length="155" mass="16309">MQAGVLVLELQPRQPGPKACVLQGNSCPSGLHVSAENSPSENTGGVKTPEVVGPPPRSEQPHWQPVIFHRRLAGLASRNAFDFGEIVILFALIRVNASPPSLGPPWKAREPPSPGFSGPRLGSRAGCRASNAEDPHVSPQRTPSAVVTMCLGTAL</sequence>
<feature type="compositionally biased region" description="Polar residues" evidence="1">
    <location>
        <begin position="35"/>
        <end position="45"/>
    </location>
</feature>
<dbReference type="EMBL" id="MKHE01000015">
    <property type="protein sequence ID" value="OWK07806.1"/>
    <property type="molecule type" value="Genomic_DNA"/>
</dbReference>
<evidence type="ECO:0000313" key="2">
    <source>
        <dbReference type="EMBL" id="OWK07806.1"/>
    </source>
</evidence>
<reference evidence="2 3" key="1">
    <citation type="journal article" date="2018" name="Mol. Genet. Genomics">
        <title>The red deer Cervus elaphus genome CerEla1.0: sequencing, annotating, genes, and chromosomes.</title>
        <authorList>
            <person name="Bana N.A."/>
            <person name="Nyiri A."/>
            <person name="Nagy J."/>
            <person name="Frank K."/>
            <person name="Nagy T."/>
            <person name="Steger V."/>
            <person name="Schiller M."/>
            <person name="Lakatos P."/>
            <person name="Sugar L."/>
            <person name="Horn P."/>
            <person name="Barta E."/>
            <person name="Orosz L."/>
        </authorList>
    </citation>
    <scope>NUCLEOTIDE SEQUENCE [LARGE SCALE GENOMIC DNA]</scope>
    <source>
        <strain evidence="2">Hungarian</strain>
    </source>
</reference>
<accession>A0A212CP43</accession>
<dbReference type="AlphaFoldDB" id="A0A212CP43"/>
<evidence type="ECO:0000256" key="1">
    <source>
        <dbReference type="SAM" id="MobiDB-lite"/>
    </source>
</evidence>
<organism evidence="2 3">
    <name type="scientific">Cervus elaphus hippelaphus</name>
    <name type="common">European red deer</name>
    <dbReference type="NCBI Taxonomy" id="46360"/>
    <lineage>
        <taxon>Eukaryota</taxon>
        <taxon>Metazoa</taxon>
        <taxon>Chordata</taxon>
        <taxon>Craniata</taxon>
        <taxon>Vertebrata</taxon>
        <taxon>Euteleostomi</taxon>
        <taxon>Mammalia</taxon>
        <taxon>Eutheria</taxon>
        <taxon>Laurasiatheria</taxon>
        <taxon>Artiodactyla</taxon>
        <taxon>Ruminantia</taxon>
        <taxon>Pecora</taxon>
        <taxon>Cervidae</taxon>
        <taxon>Cervinae</taxon>
        <taxon>Cervus</taxon>
    </lineage>
</organism>